<keyword evidence="1" id="KW-1133">Transmembrane helix</keyword>
<feature type="transmembrane region" description="Helical" evidence="1">
    <location>
        <begin position="272"/>
        <end position="290"/>
    </location>
</feature>
<evidence type="ECO:0000313" key="3">
    <source>
        <dbReference type="Proteomes" id="UP000243140"/>
    </source>
</evidence>
<keyword evidence="1" id="KW-0472">Membrane</keyword>
<proteinExistence type="predicted"/>
<feature type="transmembrane region" description="Helical" evidence="1">
    <location>
        <begin position="244"/>
        <end position="260"/>
    </location>
</feature>
<feature type="transmembrane region" description="Helical" evidence="1">
    <location>
        <begin position="125"/>
        <end position="143"/>
    </location>
</feature>
<dbReference type="Proteomes" id="UP000243140">
    <property type="component" value="Unassembled WGS sequence"/>
</dbReference>
<sequence>MAWLALVAGIGLQAVITALLGLSLNAASSLLLLAFAAAACTLFGAVTRRGMCRPSPGHAPDVRPLVWLNVWTAVSFIAFFLGVAVHSAAVVFTLEASFAPLGVTAWTAFRPNRAGDQALPGPAQWWAANILAVLGVSLVAAMAPSESGGITALLAAAVLGVIAGVAAGGVVIVSRDLARRGVGVGRVMAHRFYATLVFAVAALLTLVPAGLLAPPGLHVGLLAVAALTCVVAPMFLLQYAMQRLAPISVTAALATMPAITTGSELASGRATSWVVLLLAALIVPGNLALLSTQRQWKRLPLLYNTFRYPISKTLAAGDGRAAI</sequence>
<evidence type="ECO:0000313" key="2">
    <source>
        <dbReference type="EMBL" id="ORA84938.1"/>
    </source>
</evidence>
<comment type="caution">
    <text evidence="2">The sequence shown here is derived from an EMBL/GenBank/DDBJ whole genome shotgun (WGS) entry which is preliminary data.</text>
</comment>
<evidence type="ECO:0008006" key="4">
    <source>
        <dbReference type="Google" id="ProtNLM"/>
    </source>
</evidence>
<organism evidence="2 3">
    <name type="scientific">Mycobacterium malmoense</name>
    <dbReference type="NCBI Taxonomy" id="1780"/>
    <lineage>
        <taxon>Bacteria</taxon>
        <taxon>Bacillati</taxon>
        <taxon>Actinomycetota</taxon>
        <taxon>Actinomycetes</taxon>
        <taxon>Mycobacteriales</taxon>
        <taxon>Mycobacteriaceae</taxon>
        <taxon>Mycobacterium</taxon>
    </lineage>
</organism>
<feature type="transmembrane region" description="Helical" evidence="1">
    <location>
        <begin position="192"/>
        <end position="211"/>
    </location>
</feature>
<evidence type="ECO:0000256" key="1">
    <source>
        <dbReference type="SAM" id="Phobius"/>
    </source>
</evidence>
<feature type="transmembrane region" description="Helical" evidence="1">
    <location>
        <begin position="66"/>
        <end position="85"/>
    </location>
</feature>
<accession>A0ABX3SWY8</accession>
<reference evidence="2 3" key="1">
    <citation type="submission" date="2017-02" db="EMBL/GenBank/DDBJ databases">
        <title>The new phylogeny of genus Mycobacterium.</title>
        <authorList>
            <person name="Tortoli E."/>
            <person name="Trovato A."/>
            <person name="Cirillo D.M."/>
        </authorList>
    </citation>
    <scope>NUCLEOTIDE SEQUENCE [LARGE SCALE GENOMIC DNA]</scope>
    <source>
        <strain evidence="2 3">IP1130001</strain>
    </source>
</reference>
<feature type="transmembrane region" description="Helical" evidence="1">
    <location>
        <begin position="217"/>
        <end position="237"/>
    </location>
</feature>
<gene>
    <name evidence="2" type="ORF">BST29_01675</name>
</gene>
<feature type="transmembrane region" description="Helical" evidence="1">
    <location>
        <begin position="27"/>
        <end position="46"/>
    </location>
</feature>
<keyword evidence="1" id="KW-0812">Transmembrane</keyword>
<keyword evidence="3" id="KW-1185">Reference proteome</keyword>
<dbReference type="EMBL" id="MVHV01000002">
    <property type="protein sequence ID" value="ORA84938.1"/>
    <property type="molecule type" value="Genomic_DNA"/>
</dbReference>
<name>A0ABX3SWY8_MYCMA</name>
<feature type="transmembrane region" description="Helical" evidence="1">
    <location>
        <begin position="149"/>
        <end position="172"/>
    </location>
</feature>
<feature type="transmembrane region" description="Helical" evidence="1">
    <location>
        <begin position="91"/>
        <end position="109"/>
    </location>
</feature>
<dbReference type="RefSeq" id="WP_071509780.1">
    <property type="nucleotide sequence ID" value="NZ_CP060015.1"/>
</dbReference>
<protein>
    <recommendedName>
        <fullName evidence="4">Integral membrane protein</fullName>
    </recommendedName>
</protein>